<name>A0A8H4U0Z7_9HYPO</name>
<dbReference type="AlphaFoldDB" id="A0A8H4U0Z7"/>
<gene>
    <name evidence="4" type="ORF">FSARC_4785</name>
</gene>
<reference evidence="4" key="2">
    <citation type="submission" date="2020-05" db="EMBL/GenBank/DDBJ databases">
        <authorList>
            <person name="Kim H.-S."/>
            <person name="Proctor R.H."/>
            <person name="Brown D.W."/>
        </authorList>
    </citation>
    <scope>NUCLEOTIDE SEQUENCE</scope>
    <source>
        <strain evidence="4">NRRL 20472</strain>
    </source>
</reference>
<dbReference type="Gene3D" id="3.90.180.10">
    <property type="entry name" value="Medium-chain alcohol dehydrogenases, catalytic domain"/>
    <property type="match status" value="1"/>
</dbReference>
<sequence>MSSPHVALYVDQDAKFNVRSDIEHKDIADNELLVEVHYSGVNPADARHAVALGIRSTVIGYDFAGQVLKASPTSKFKQGDIVAGYTPSGIGRALKYGTHQSQLVVPDDMVFSVPENLPESHAAALTVVTMTAADVLYNLFDFPMPTNPGTFKGPILIWGATTGVGISVLQFARASGCENIIVTASPNRFDLVKSLGATHAFDYASPTVITDIIAATKKIGQGPITHALDAVGTMVEPFSSDQLLKAVDETTKPVCVILASNERFKVPFAIPKDGWKIHPSGAPEPINIPARPEDHWNSWKALHWAIDNYGTKFQLPPVEVIKVTPEQALEEIHKVAEGKRGFGKLVLGRPFK</sequence>
<organism evidence="4 5">
    <name type="scientific">Fusarium sarcochroum</name>
    <dbReference type="NCBI Taxonomy" id="1208366"/>
    <lineage>
        <taxon>Eukaryota</taxon>
        <taxon>Fungi</taxon>
        <taxon>Dikarya</taxon>
        <taxon>Ascomycota</taxon>
        <taxon>Pezizomycotina</taxon>
        <taxon>Sordariomycetes</taxon>
        <taxon>Hypocreomycetidae</taxon>
        <taxon>Hypocreales</taxon>
        <taxon>Nectriaceae</taxon>
        <taxon>Fusarium</taxon>
        <taxon>Fusarium lateritium species complex</taxon>
    </lineage>
</organism>
<keyword evidence="2" id="KW-0560">Oxidoreductase</keyword>
<proteinExistence type="inferred from homology"/>
<evidence type="ECO:0000256" key="2">
    <source>
        <dbReference type="ARBA" id="ARBA00023002"/>
    </source>
</evidence>
<dbReference type="GO" id="GO:0016651">
    <property type="term" value="F:oxidoreductase activity, acting on NAD(P)H"/>
    <property type="evidence" value="ECO:0007669"/>
    <property type="project" value="InterPro"/>
</dbReference>
<dbReference type="InterPro" id="IPR036291">
    <property type="entry name" value="NAD(P)-bd_dom_sf"/>
</dbReference>
<dbReference type="OrthoDB" id="10257049at2759"/>
<keyword evidence="5" id="KW-1185">Reference proteome</keyword>
<dbReference type="Pfam" id="PF08240">
    <property type="entry name" value="ADH_N"/>
    <property type="match status" value="1"/>
</dbReference>
<dbReference type="InterPro" id="IPR047122">
    <property type="entry name" value="Trans-enoyl_RdTase-like"/>
</dbReference>
<dbReference type="EMBL" id="JABEXW010000225">
    <property type="protein sequence ID" value="KAF4967724.1"/>
    <property type="molecule type" value="Genomic_DNA"/>
</dbReference>
<dbReference type="SMART" id="SM00829">
    <property type="entry name" value="PKS_ER"/>
    <property type="match status" value="1"/>
</dbReference>
<accession>A0A8H4U0Z7</accession>
<evidence type="ECO:0000313" key="4">
    <source>
        <dbReference type="EMBL" id="KAF4967724.1"/>
    </source>
</evidence>
<dbReference type="Pfam" id="PF00107">
    <property type="entry name" value="ADH_zinc_N"/>
    <property type="match status" value="1"/>
</dbReference>
<dbReference type="PANTHER" id="PTHR45348">
    <property type="entry name" value="HYPOTHETICAL OXIDOREDUCTASE (EUROFUNG)"/>
    <property type="match status" value="1"/>
</dbReference>
<feature type="domain" description="Enoyl reductase (ER)" evidence="3">
    <location>
        <begin position="11"/>
        <end position="347"/>
    </location>
</feature>
<evidence type="ECO:0000256" key="1">
    <source>
        <dbReference type="ARBA" id="ARBA00008072"/>
    </source>
</evidence>
<dbReference type="InterPro" id="IPR013154">
    <property type="entry name" value="ADH-like_N"/>
</dbReference>
<dbReference type="InterPro" id="IPR013149">
    <property type="entry name" value="ADH-like_C"/>
</dbReference>
<dbReference type="Proteomes" id="UP000622797">
    <property type="component" value="Unassembled WGS sequence"/>
</dbReference>
<dbReference type="PANTHER" id="PTHR45348:SF7">
    <property type="entry name" value="ZINC BINDING OXIDOREDUCTASE, PUTATIVE-RELATED"/>
    <property type="match status" value="1"/>
</dbReference>
<comment type="caution">
    <text evidence="4">The sequence shown here is derived from an EMBL/GenBank/DDBJ whole genome shotgun (WGS) entry which is preliminary data.</text>
</comment>
<dbReference type="SUPFAM" id="SSF51735">
    <property type="entry name" value="NAD(P)-binding Rossmann-fold domains"/>
    <property type="match status" value="1"/>
</dbReference>
<protein>
    <recommendedName>
        <fullName evidence="3">Enoyl reductase (ER) domain-containing protein</fullName>
    </recommendedName>
</protein>
<reference evidence="4" key="1">
    <citation type="journal article" date="2020" name="BMC Genomics">
        <title>Correction to: Identification and distribution of gene clusters required for synthesis of sphingolipid metabolism inhibitors in diverse species of the filamentous fungus Fusarium.</title>
        <authorList>
            <person name="Kim H.S."/>
            <person name="Lohmar J.M."/>
            <person name="Busman M."/>
            <person name="Brown D.W."/>
            <person name="Naumann T.A."/>
            <person name="Divon H.H."/>
            <person name="Lysoe E."/>
            <person name="Uhlig S."/>
            <person name="Proctor R.H."/>
        </authorList>
    </citation>
    <scope>NUCLEOTIDE SEQUENCE</scope>
    <source>
        <strain evidence="4">NRRL 20472</strain>
    </source>
</reference>
<evidence type="ECO:0000313" key="5">
    <source>
        <dbReference type="Proteomes" id="UP000622797"/>
    </source>
</evidence>
<dbReference type="InterPro" id="IPR011032">
    <property type="entry name" value="GroES-like_sf"/>
</dbReference>
<dbReference type="Gene3D" id="3.40.50.720">
    <property type="entry name" value="NAD(P)-binding Rossmann-like Domain"/>
    <property type="match status" value="1"/>
</dbReference>
<dbReference type="SUPFAM" id="SSF50129">
    <property type="entry name" value="GroES-like"/>
    <property type="match status" value="1"/>
</dbReference>
<dbReference type="CDD" id="cd08249">
    <property type="entry name" value="enoyl_reductase_like"/>
    <property type="match status" value="1"/>
</dbReference>
<comment type="similarity">
    <text evidence="1">Belongs to the zinc-containing alcohol dehydrogenase family.</text>
</comment>
<evidence type="ECO:0000259" key="3">
    <source>
        <dbReference type="SMART" id="SM00829"/>
    </source>
</evidence>
<dbReference type="InterPro" id="IPR020843">
    <property type="entry name" value="ER"/>
</dbReference>